<keyword evidence="4 10" id="KW-0378">Hydrolase</keyword>
<dbReference type="Gene3D" id="3.40.50.10930">
    <property type="match status" value="1"/>
</dbReference>
<evidence type="ECO:0000256" key="5">
    <source>
        <dbReference type="ARBA" id="ARBA00022806"/>
    </source>
</evidence>
<evidence type="ECO:0000256" key="2">
    <source>
        <dbReference type="ARBA" id="ARBA00022741"/>
    </source>
</evidence>
<dbReference type="InterPro" id="IPR041500">
    <property type="entry name" value="RecC_C"/>
</dbReference>
<dbReference type="PANTHER" id="PTHR30591">
    <property type="entry name" value="RECBCD ENZYME SUBUNIT RECC"/>
    <property type="match status" value="1"/>
</dbReference>
<accession>A0ABV6RPK8</accession>
<comment type="subunit">
    <text evidence="10">Heterotrimer of RecB, RecC and RecD. All subunits contribute to DNA-binding.</text>
</comment>
<dbReference type="SUPFAM" id="SSF52980">
    <property type="entry name" value="Restriction endonuclease-like"/>
    <property type="match status" value="1"/>
</dbReference>
<evidence type="ECO:0000256" key="7">
    <source>
        <dbReference type="ARBA" id="ARBA00022840"/>
    </source>
</evidence>
<name>A0ABV6RPK8_9GAMM</name>
<evidence type="ECO:0000313" key="13">
    <source>
        <dbReference type="Proteomes" id="UP001589896"/>
    </source>
</evidence>
<dbReference type="PANTHER" id="PTHR30591:SF1">
    <property type="entry name" value="RECBCD ENZYME SUBUNIT RECC"/>
    <property type="match status" value="1"/>
</dbReference>
<reference evidence="12 13" key="1">
    <citation type="submission" date="2024-09" db="EMBL/GenBank/DDBJ databases">
        <authorList>
            <person name="Sun Q."/>
            <person name="Mori K."/>
        </authorList>
    </citation>
    <scope>NUCLEOTIDE SEQUENCE [LARGE SCALE GENOMIC DNA]</scope>
    <source>
        <strain evidence="12 13">KCTC 23076</strain>
    </source>
</reference>
<dbReference type="SUPFAM" id="SSF52540">
    <property type="entry name" value="P-loop containing nucleoside triphosphate hydrolases"/>
    <property type="match status" value="2"/>
</dbReference>
<dbReference type="Proteomes" id="UP001589896">
    <property type="component" value="Unassembled WGS sequence"/>
</dbReference>
<organism evidence="12 13">
    <name type="scientific">Lysobacter korlensis</name>
    <dbReference type="NCBI Taxonomy" id="553636"/>
    <lineage>
        <taxon>Bacteria</taxon>
        <taxon>Pseudomonadati</taxon>
        <taxon>Pseudomonadota</taxon>
        <taxon>Gammaproteobacteria</taxon>
        <taxon>Lysobacterales</taxon>
        <taxon>Lysobacteraceae</taxon>
        <taxon>Lysobacter</taxon>
    </lineage>
</organism>
<dbReference type="Gene3D" id="1.10.10.160">
    <property type="match status" value="1"/>
</dbReference>
<dbReference type="RefSeq" id="WP_386669175.1">
    <property type="nucleotide sequence ID" value="NZ_JBHLTG010000003.1"/>
</dbReference>
<dbReference type="PIRSF" id="PIRSF000980">
    <property type="entry name" value="RecC"/>
    <property type="match status" value="1"/>
</dbReference>
<evidence type="ECO:0000259" key="11">
    <source>
        <dbReference type="Pfam" id="PF17946"/>
    </source>
</evidence>
<keyword evidence="5 10" id="KW-0347">Helicase</keyword>
<keyword evidence="8 10" id="KW-0238">DNA-binding</keyword>
<dbReference type="InterPro" id="IPR013986">
    <property type="entry name" value="DExx_box_DNA_helicase_dom_sf"/>
</dbReference>
<keyword evidence="1 10" id="KW-0540">Nuclease</keyword>
<sequence length="1165" mass="130196">MEESSPGLVVYRASRLEALLDPLAHLLETQRPEHPLAPQTVIAAHPGMKHWLVGALARRRGLGGIVANLDIVLPSTWLDTLAAQVLGERAVALQPYRREHLRWRIHELLDGLGSDEVGNYVRGDDAARRKFQLADRLALLYSRYLVYRPDWLDAWARGAVPARDPTLRAGFIEALWRRLRRQIGMPHRGEVLERLVDAVAQRPEMVRSGEPLHVFGISHLAPAELALLRAVSRLRTLVLYVPDPCRERWAGLASDRHLLRERVRVDAFAPDTEALFLEQEHPLLAQWGRMGQHFMLSLEDSESDIVHDVRHWQDETGATHEVDGEPAPIDSRLHRVQDSIRRLDPELLAAGEAGDPREDASLRMHACHTRLRELEVLRDALLKHLRDLPGLRPADIIVMAPDIRAYMPLLPAVFGAPGHGDGPLPYHLADVSVAFSHPLFQAFRRLLDLPQSRMSAPEVIDLLAVPEIARRFGLGADDLEVVEQWLRNARVAWALDPAFRHELGLPRIAEHTFAWGVDRMLAGYLVGDGDGADGIDLPDGSELAPVDGIHGPQAAALGALDSLLVELAEIHADRERTMRASAWSQRLESRLESLFRIDPDDRMAQDAKSLLLGFVRGLASEPAQSGLDPELPFSVVRELLLERLDSAPERQQFLMGGVTVCGMVPQRSIPFRVIAVIGLNEGEFPRGGGEGGLDPMARHRRLGDRDLRSDDRYLFLETLMSARDALHLSYIGEGVRDGKPRNPAAPLGELMAALERAAGFAPDEKEADDPSGPWRRPWLVRHPLQPFDARYFNGVDPALFSFRRDFARMIVRPVPGTAPEPFYTPSNTPTPAPVPDGPIALHEVLSYYRDPARHLLANGLRLRLDALDDGRLGDCEPLEARFEAFDGVARRLFLEVLARSDGVLPESPPAWLRLTGLLPPGRVGDAAWRSEREKVQVLLDQCREHPLFLAGAPAHAPVAVDLDAGPFRIRGELSRCYQATQGGWVFDLFPGRREDALDFRARIGLFVEWALLRLSDGDGRQQARLCALTAAEDIPWQRSINDWDADFIACARAGDRAACDRLLASLRERLGRLLEFWLQAQASPVWYFPKTSWAAATNPARANDAWSGGWNHVGERDYGPGYARLLAGEREFRVDTPDHELLERTARQLYRLIHLSLELDEVEVA</sequence>
<evidence type="ECO:0000256" key="9">
    <source>
        <dbReference type="ARBA" id="ARBA00023204"/>
    </source>
</evidence>
<dbReference type="InterPro" id="IPR006697">
    <property type="entry name" value="RecC"/>
</dbReference>
<dbReference type="GO" id="GO:0008854">
    <property type="term" value="F:exodeoxyribonuclease V activity"/>
    <property type="evidence" value="ECO:0007669"/>
    <property type="project" value="UniProtKB-EC"/>
</dbReference>
<dbReference type="NCBIfam" id="TIGR01450">
    <property type="entry name" value="recC"/>
    <property type="match status" value="1"/>
</dbReference>
<feature type="domain" description="RecC C-terminal" evidence="11">
    <location>
        <begin position="838"/>
        <end position="1097"/>
    </location>
</feature>
<evidence type="ECO:0000256" key="3">
    <source>
        <dbReference type="ARBA" id="ARBA00022763"/>
    </source>
</evidence>
<dbReference type="Pfam" id="PF17946">
    <property type="entry name" value="RecC_C"/>
    <property type="match status" value="1"/>
</dbReference>
<comment type="caution">
    <text evidence="12">The sequence shown here is derived from an EMBL/GenBank/DDBJ whole genome shotgun (WGS) entry which is preliminary data.</text>
</comment>
<keyword evidence="7 10" id="KW-0067">ATP-binding</keyword>
<comment type="function">
    <text evidence="10">A helicase/nuclease that prepares dsDNA breaks (DSB) for recombinational DNA repair. Binds to DSBs and unwinds DNA via a highly rapid and processive ATP-dependent bidirectional helicase activity. Unwinds dsDNA until it encounters a Chi (crossover hotspot instigator) sequence from the 3' direction. Cuts ssDNA a few nucleotides 3' to the Chi site. The properties and activities of the enzyme are changed at Chi. The Chi-altered holoenzyme produces a long 3'-ssDNA overhang and facilitates RecA-binding to the ssDNA for homologous DNA recombination and repair. Holoenzyme degrades any linearized DNA that is unable to undergo homologous recombination. In the holoenzyme this subunit recognizes the wild-type Chi sequence, and when added to isolated RecB increases its ATP-dependent helicase processivity.</text>
</comment>
<keyword evidence="13" id="KW-1185">Reference proteome</keyword>
<keyword evidence="2 10" id="KW-0547">Nucleotide-binding</keyword>
<keyword evidence="6 10" id="KW-0269">Exonuclease</keyword>
<evidence type="ECO:0000256" key="4">
    <source>
        <dbReference type="ARBA" id="ARBA00022801"/>
    </source>
</evidence>
<gene>
    <name evidence="10 12" type="primary">recC</name>
    <name evidence="12" type="ORF">ACFFGH_13765</name>
</gene>
<dbReference type="Gene3D" id="3.40.50.300">
    <property type="entry name" value="P-loop containing nucleotide triphosphate hydrolases"/>
    <property type="match status" value="2"/>
</dbReference>
<keyword evidence="3 10" id="KW-0227">DNA damage</keyword>
<dbReference type="HAMAP" id="MF_01486">
    <property type="entry name" value="RecC"/>
    <property type="match status" value="1"/>
</dbReference>
<dbReference type="Pfam" id="PF04257">
    <property type="entry name" value="Exonuc_V_gamma"/>
    <property type="match status" value="1"/>
</dbReference>
<dbReference type="InterPro" id="IPR027417">
    <property type="entry name" value="P-loop_NTPase"/>
</dbReference>
<evidence type="ECO:0000256" key="1">
    <source>
        <dbReference type="ARBA" id="ARBA00022722"/>
    </source>
</evidence>
<evidence type="ECO:0000256" key="8">
    <source>
        <dbReference type="ARBA" id="ARBA00023125"/>
    </source>
</evidence>
<dbReference type="EMBL" id="JBHLTG010000003">
    <property type="protein sequence ID" value="MFC0678910.1"/>
    <property type="molecule type" value="Genomic_DNA"/>
</dbReference>
<evidence type="ECO:0000256" key="6">
    <source>
        <dbReference type="ARBA" id="ARBA00022839"/>
    </source>
</evidence>
<protein>
    <recommendedName>
        <fullName evidence="10">RecBCD enzyme subunit RecC</fullName>
    </recommendedName>
    <alternativeName>
        <fullName evidence="10">Exonuclease V subunit RecC</fullName>
        <shortName evidence="10">ExoV subunit RecC</shortName>
    </alternativeName>
    <alternativeName>
        <fullName evidence="10">Helicase/nuclease RecBCD subunit RecC</fullName>
    </alternativeName>
</protein>
<evidence type="ECO:0000313" key="12">
    <source>
        <dbReference type="EMBL" id="MFC0678910.1"/>
    </source>
</evidence>
<evidence type="ECO:0000256" key="10">
    <source>
        <dbReference type="HAMAP-Rule" id="MF_01486"/>
    </source>
</evidence>
<comment type="miscellaneous">
    <text evidence="10">In the RecBCD complex, RecB has a slow 3'-5' helicase, an exonuclease activity and loads RecA onto ssDNA, RecD has a fast 5'-3' helicase activity, while RecC stimulates the ATPase and processivity of the RecB helicase and contributes to recognition of the Chi site.</text>
</comment>
<dbReference type="InterPro" id="IPR011335">
    <property type="entry name" value="Restrct_endonuc-II-like"/>
</dbReference>
<proteinExistence type="inferred from homology"/>
<keyword evidence="9 10" id="KW-0234">DNA repair</keyword>
<comment type="similarity">
    <text evidence="10">Belongs to the RecC family.</text>
</comment>